<feature type="transmembrane region" description="Helical" evidence="1">
    <location>
        <begin position="31"/>
        <end position="48"/>
    </location>
</feature>
<evidence type="ECO:0000313" key="2">
    <source>
        <dbReference type="EMBL" id="SHE48321.1"/>
    </source>
</evidence>
<dbReference type="RefSeq" id="WP_073191970.1">
    <property type="nucleotide sequence ID" value="NZ_FQTW01000002.1"/>
</dbReference>
<dbReference type="Proteomes" id="UP000184462">
    <property type="component" value="Unassembled WGS sequence"/>
</dbReference>
<dbReference type="AlphaFoldDB" id="A0A1M4TV09"/>
<reference evidence="2 3" key="1">
    <citation type="submission" date="2016-11" db="EMBL/GenBank/DDBJ databases">
        <authorList>
            <person name="Jaros S."/>
            <person name="Januszkiewicz K."/>
            <person name="Wedrychowicz H."/>
        </authorList>
    </citation>
    <scope>NUCLEOTIDE SEQUENCE [LARGE SCALE GENOMIC DNA]</scope>
    <source>
        <strain evidence="2 3">DSM 25661</strain>
    </source>
</reference>
<keyword evidence="3" id="KW-1185">Reference proteome</keyword>
<accession>A0A1M4TV09</accession>
<keyword evidence="1" id="KW-0472">Membrane</keyword>
<evidence type="ECO:0000256" key="1">
    <source>
        <dbReference type="SAM" id="Phobius"/>
    </source>
</evidence>
<proteinExistence type="predicted"/>
<keyword evidence="1" id="KW-0812">Transmembrane</keyword>
<evidence type="ECO:0000313" key="3">
    <source>
        <dbReference type="Proteomes" id="UP000184462"/>
    </source>
</evidence>
<gene>
    <name evidence="2" type="ORF">SAMN05444278_10239</name>
</gene>
<dbReference type="STRING" id="1155689.SAMN05444278_10239"/>
<dbReference type="EMBL" id="FQTW01000002">
    <property type="protein sequence ID" value="SHE48321.1"/>
    <property type="molecule type" value="Genomic_DNA"/>
</dbReference>
<name>A0A1M4TV09_9FLAO</name>
<organism evidence="2 3">
    <name type="scientific">Psychroflexus salarius</name>
    <dbReference type="NCBI Taxonomy" id="1155689"/>
    <lineage>
        <taxon>Bacteria</taxon>
        <taxon>Pseudomonadati</taxon>
        <taxon>Bacteroidota</taxon>
        <taxon>Flavobacteriia</taxon>
        <taxon>Flavobacteriales</taxon>
        <taxon>Flavobacteriaceae</taxon>
        <taxon>Psychroflexus</taxon>
    </lineage>
</organism>
<protein>
    <submittedName>
        <fullName evidence="2">Uncharacterized protein</fullName>
    </submittedName>
</protein>
<keyword evidence="1" id="KW-1133">Transmembrane helix</keyword>
<sequence length="113" mass="12696">MKPITDLVLKTIRYDEKLTLNFLKYNTMKKVLSIIALSVMTLILSSFNTHTTNQIVAQEDCDESYNELYDFAISNGASEDVAEYQAGQYWADCVIDGGRSDFLNAIIAAAPFR</sequence>